<dbReference type="eggNOG" id="ENOG502ZCSH">
    <property type="taxonomic scope" value="Bacteria"/>
</dbReference>
<evidence type="ECO:0000313" key="2">
    <source>
        <dbReference type="Proteomes" id="UP000007136"/>
    </source>
</evidence>
<accession>B1ZCD6</accession>
<dbReference type="STRING" id="441620.Mpop_2674"/>
<dbReference type="AlphaFoldDB" id="B1ZCD6"/>
<dbReference type="EMBL" id="CP001029">
    <property type="protein sequence ID" value="ACB80829.1"/>
    <property type="molecule type" value="Genomic_DNA"/>
</dbReference>
<dbReference type="Proteomes" id="UP000007136">
    <property type="component" value="Chromosome"/>
</dbReference>
<sequence length="125" mass="14194">MAYPPWPPGVKHKPLRADYAIASPHLPPLQTDMNAGNTRSRRQFTAAIGQLQISIQMPDDEFDIFAAWERDTLGHGASRFTVPIYYRRAGWVTKTCWFEKGTYSAKPDEAAGHMRVNFMLNVLDL</sequence>
<evidence type="ECO:0000313" key="1">
    <source>
        <dbReference type="EMBL" id="ACB80829.1"/>
    </source>
</evidence>
<organism evidence="1 2">
    <name type="scientific">Methylorubrum populi (strain ATCC BAA-705 / NCIMB 13946 / BJ001)</name>
    <name type="common">Methylobacterium populi</name>
    <dbReference type="NCBI Taxonomy" id="441620"/>
    <lineage>
        <taxon>Bacteria</taxon>
        <taxon>Pseudomonadati</taxon>
        <taxon>Pseudomonadota</taxon>
        <taxon>Alphaproteobacteria</taxon>
        <taxon>Hyphomicrobiales</taxon>
        <taxon>Methylobacteriaceae</taxon>
        <taxon>Methylorubrum</taxon>
    </lineage>
</organism>
<reference evidence="1" key="1">
    <citation type="submission" date="2008-04" db="EMBL/GenBank/DDBJ databases">
        <title>Complete sequence of chromosome of Methylobacterium populi BJ001.</title>
        <authorList>
            <consortium name="US DOE Joint Genome Institute"/>
            <person name="Copeland A."/>
            <person name="Lucas S."/>
            <person name="Lapidus A."/>
            <person name="Glavina del Rio T."/>
            <person name="Dalin E."/>
            <person name="Tice H."/>
            <person name="Bruce D."/>
            <person name="Goodwin L."/>
            <person name="Pitluck S."/>
            <person name="Chertkov O."/>
            <person name="Brettin T."/>
            <person name="Detter J.C."/>
            <person name="Han C."/>
            <person name="Kuske C.R."/>
            <person name="Schmutz J."/>
            <person name="Larimer F."/>
            <person name="Land M."/>
            <person name="Hauser L."/>
            <person name="Kyrpides N."/>
            <person name="Mikhailova N."/>
            <person name="Marx C."/>
            <person name="Richardson P."/>
        </authorList>
    </citation>
    <scope>NUCLEOTIDE SEQUENCE [LARGE SCALE GENOMIC DNA]</scope>
    <source>
        <strain evidence="1">BJ001</strain>
    </source>
</reference>
<dbReference type="KEGG" id="mpo:Mpop_2674"/>
<gene>
    <name evidence="1" type="ordered locus">Mpop_2674</name>
</gene>
<proteinExistence type="predicted"/>
<protein>
    <submittedName>
        <fullName evidence="1">Uncharacterized protein</fullName>
    </submittedName>
</protein>
<dbReference type="OrthoDB" id="8454201at2"/>
<dbReference type="HOGENOM" id="CLU_1990043_0_0_5"/>
<name>B1ZCD6_METPB</name>
<dbReference type="RefSeq" id="WP_012454551.1">
    <property type="nucleotide sequence ID" value="NC_010725.1"/>
</dbReference>